<dbReference type="EMBL" id="JAUSTU010000054">
    <property type="protein sequence ID" value="MDQ0157987.1"/>
    <property type="molecule type" value="Genomic_DNA"/>
</dbReference>
<dbReference type="RefSeq" id="WP_307152412.1">
    <property type="nucleotide sequence ID" value="NZ_JAUSTU010000054.1"/>
</dbReference>
<evidence type="ECO:0000256" key="1">
    <source>
        <dbReference type="SAM" id="Phobius"/>
    </source>
</evidence>
<proteinExistence type="predicted"/>
<reference evidence="2 3" key="1">
    <citation type="submission" date="2023-07" db="EMBL/GenBank/DDBJ databases">
        <title>Genomic Encyclopedia of Type Strains, Phase IV (KMG-IV): sequencing the most valuable type-strain genomes for metagenomic binning, comparative biology and taxonomic classification.</title>
        <authorList>
            <person name="Goeker M."/>
        </authorList>
    </citation>
    <scope>NUCLEOTIDE SEQUENCE [LARGE SCALE GENOMIC DNA]</scope>
    <source>
        <strain evidence="2 3">DSM 23948</strain>
    </source>
</reference>
<organism evidence="2 3">
    <name type="scientific">Anoxybacillus andreesenii</name>
    <dbReference type="NCBI Taxonomy" id="1325932"/>
    <lineage>
        <taxon>Bacteria</taxon>
        <taxon>Bacillati</taxon>
        <taxon>Bacillota</taxon>
        <taxon>Bacilli</taxon>
        <taxon>Bacillales</taxon>
        <taxon>Anoxybacillaceae</taxon>
        <taxon>Anoxybacillus</taxon>
    </lineage>
</organism>
<keyword evidence="3" id="KW-1185">Reference proteome</keyword>
<accession>A0ABT9VAJ7</accession>
<evidence type="ECO:0000313" key="3">
    <source>
        <dbReference type="Proteomes" id="UP001231362"/>
    </source>
</evidence>
<feature type="transmembrane region" description="Helical" evidence="1">
    <location>
        <begin position="38"/>
        <end position="59"/>
    </location>
</feature>
<name>A0ABT9VAJ7_9BACL</name>
<keyword evidence="1" id="KW-1133">Transmembrane helix</keyword>
<feature type="transmembrane region" description="Helical" evidence="1">
    <location>
        <begin position="7"/>
        <end position="26"/>
    </location>
</feature>
<sequence>MEKVLESVALYLSFIMAVYLFAFSFIEGIKIANSNEKVQGGTFIVTLTLAFVFSGFTYLL</sequence>
<keyword evidence="1" id="KW-0812">Transmembrane</keyword>
<evidence type="ECO:0000313" key="2">
    <source>
        <dbReference type="EMBL" id="MDQ0157987.1"/>
    </source>
</evidence>
<protein>
    <submittedName>
        <fullName evidence="2">Uncharacterized protein</fullName>
    </submittedName>
</protein>
<gene>
    <name evidence="2" type="ORF">J2S07_004360</name>
</gene>
<comment type="caution">
    <text evidence="2">The sequence shown here is derived from an EMBL/GenBank/DDBJ whole genome shotgun (WGS) entry which is preliminary data.</text>
</comment>
<dbReference type="Proteomes" id="UP001231362">
    <property type="component" value="Unassembled WGS sequence"/>
</dbReference>
<keyword evidence="1" id="KW-0472">Membrane</keyword>